<dbReference type="AlphaFoldDB" id="A0A2P4SWT3"/>
<dbReference type="Proteomes" id="UP000237246">
    <property type="component" value="Unassembled WGS sequence"/>
</dbReference>
<reference evidence="2 3" key="1">
    <citation type="submission" date="2018-01" db="EMBL/GenBank/DDBJ databases">
        <title>Comparison of the Chinese Bamboo Partridge and Red Junglefowl genome sequences highlights the importance of demography in genome evolution.</title>
        <authorList>
            <person name="Tiley G.P."/>
            <person name="Kimball R.T."/>
            <person name="Braun E.L."/>
            <person name="Burleigh J.G."/>
        </authorList>
    </citation>
    <scope>NUCLEOTIDE SEQUENCE [LARGE SCALE GENOMIC DNA]</scope>
    <source>
        <strain evidence="2">RTK389</strain>
        <tissue evidence="2">Blood</tissue>
    </source>
</reference>
<name>A0A2P4SWT3_BAMTH</name>
<organism evidence="2 3">
    <name type="scientific">Bambusicola thoracicus</name>
    <name type="common">Chinese bamboo-partridge</name>
    <name type="synonym">Perdix thoracica</name>
    <dbReference type="NCBI Taxonomy" id="9083"/>
    <lineage>
        <taxon>Eukaryota</taxon>
        <taxon>Metazoa</taxon>
        <taxon>Chordata</taxon>
        <taxon>Craniata</taxon>
        <taxon>Vertebrata</taxon>
        <taxon>Euteleostomi</taxon>
        <taxon>Archelosauria</taxon>
        <taxon>Archosauria</taxon>
        <taxon>Dinosauria</taxon>
        <taxon>Saurischia</taxon>
        <taxon>Theropoda</taxon>
        <taxon>Coelurosauria</taxon>
        <taxon>Aves</taxon>
        <taxon>Neognathae</taxon>
        <taxon>Galloanserae</taxon>
        <taxon>Galliformes</taxon>
        <taxon>Phasianidae</taxon>
        <taxon>Perdicinae</taxon>
        <taxon>Bambusicola</taxon>
    </lineage>
</organism>
<feature type="region of interest" description="Disordered" evidence="1">
    <location>
        <begin position="69"/>
        <end position="88"/>
    </location>
</feature>
<evidence type="ECO:0000313" key="3">
    <source>
        <dbReference type="Proteomes" id="UP000237246"/>
    </source>
</evidence>
<comment type="caution">
    <text evidence="2">The sequence shown here is derived from an EMBL/GenBank/DDBJ whole genome shotgun (WGS) entry which is preliminary data.</text>
</comment>
<evidence type="ECO:0000313" key="2">
    <source>
        <dbReference type="EMBL" id="POI28536.1"/>
    </source>
</evidence>
<gene>
    <name evidence="2" type="ORF">CIB84_007713</name>
</gene>
<accession>A0A2P4SWT3</accession>
<proteinExistence type="predicted"/>
<protein>
    <submittedName>
        <fullName evidence="2">Uncharacterized protein</fullName>
    </submittedName>
</protein>
<keyword evidence="3" id="KW-1185">Reference proteome</keyword>
<sequence length="88" mass="10020">MYENASSGNIPQGMYYNKLIFKLPFFPFYVPGTCGSAQCVLNALGREVRGLWVARVLEEWGLEHQQDMVEGEKNTKAQTKSPDFRCDL</sequence>
<evidence type="ECO:0000256" key="1">
    <source>
        <dbReference type="SAM" id="MobiDB-lite"/>
    </source>
</evidence>
<dbReference type="EMBL" id="PPHD01018974">
    <property type="protein sequence ID" value="POI28536.1"/>
    <property type="molecule type" value="Genomic_DNA"/>
</dbReference>